<dbReference type="AlphaFoldDB" id="X1BL91"/>
<accession>X1BL91</accession>
<reference evidence="1" key="1">
    <citation type="journal article" date="2014" name="Front. Microbiol.">
        <title>High frequency of phylogenetically diverse reductive dehalogenase-homologous genes in deep subseafloor sedimentary metagenomes.</title>
        <authorList>
            <person name="Kawai M."/>
            <person name="Futagami T."/>
            <person name="Toyoda A."/>
            <person name="Takaki Y."/>
            <person name="Nishi S."/>
            <person name="Hori S."/>
            <person name="Arai W."/>
            <person name="Tsubouchi T."/>
            <person name="Morono Y."/>
            <person name="Uchiyama I."/>
            <person name="Ito T."/>
            <person name="Fujiyama A."/>
            <person name="Inagaki F."/>
            <person name="Takami H."/>
        </authorList>
    </citation>
    <scope>NUCLEOTIDE SEQUENCE</scope>
    <source>
        <strain evidence="1">Expedition CK06-06</strain>
    </source>
</reference>
<feature type="non-terminal residue" evidence="1">
    <location>
        <position position="185"/>
    </location>
</feature>
<evidence type="ECO:0000313" key="1">
    <source>
        <dbReference type="EMBL" id="GAG96679.1"/>
    </source>
</evidence>
<name>X1BL91_9ZZZZ</name>
<gene>
    <name evidence="1" type="ORF">S01H4_51090</name>
</gene>
<dbReference type="EMBL" id="BART01029066">
    <property type="protein sequence ID" value="GAG96679.1"/>
    <property type="molecule type" value="Genomic_DNA"/>
</dbReference>
<proteinExistence type="predicted"/>
<sequence>MHFKKASIFFLLLISSGIFSSSIKLEDIKFEDIIPKNFVYHESKETIKKITEIINKKEKGAYLRFGDGDIYIATGKSDILQGGSKKLQYEMCEAFKINGPNVVKSLPLHCPRLSKDSKIMCIGMKRKTALIKFLLIYAKKLWGKKMTDVYSSWAVPFLAVYHSEKCIEFLKFLKKNNCYLLVGNE</sequence>
<protein>
    <submittedName>
        <fullName evidence="1">Uncharacterized protein</fullName>
    </submittedName>
</protein>
<comment type="caution">
    <text evidence="1">The sequence shown here is derived from an EMBL/GenBank/DDBJ whole genome shotgun (WGS) entry which is preliminary data.</text>
</comment>
<organism evidence="1">
    <name type="scientific">marine sediment metagenome</name>
    <dbReference type="NCBI Taxonomy" id="412755"/>
    <lineage>
        <taxon>unclassified sequences</taxon>
        <taxon>metagenomes</taxon>
        <taxon>ecological metagenomes</taxon>
    </lineage>
</organism>